<keyword evidence="8" id="KW-0862">Zinc</keyword>
<evidence type="ECO:0000256" key="1">
    <source>
        <dbReference type="ARBA" id="ARBA00006360"/>
    </source>
</evidence>
<comment type="caution">
    <text evidence="13">The sequence shown here is derived from an EMBL/GenBank/DDBJ whole genome shotgun (WGS) entry which is preliminary data.</text>
</comment>
<dbReference type="EMBL" id="JXSU01000002">
    <property type="protein sequence ID" value="KIS25430.1"/>
    <property type="molecule type" value="Genomic_DNA"/>
</dbReference>
<dbReference type="OrthoDB" id="9810148at2"/>
<keyword evidence="6" id="KW-0479">Metal-binding</keyword>
<keyword evidence="7" id="KW-0547">Nucleotide-binding</keyword>
<dbReference type="InterPro" id="IPR027417">
    <property type="entry name" value="P-loop_NTPase"/>
</dbReference>
<dbReference type="NCBIfam" id="NF004046">
    <property type="entry name" value="PRK05563.1"/>
    <property type="match status" value="1"/>
</dbReference>
<keyword evidence="3" id="KW-0808">Transferase</keyword>
<dbReference type="Gene3D" id="1.10.8.60">
    <property type="match status" value="1"/>
</dbReference>
<evidence type="ECO:0000256" key="9">
    <source>
        <dbReference type="ARBA" id="ARBA00022840"/>
    </source>
</evidence>
<dbReference type="PANTHER" id="PTHR11669">
    <property type="entry name" value="REPLICATION FACTOR C / DNA POLYMERASE III GAMMA-TAU SUBUNIT"/>
    <property type="match status" value="1"/>
</dbReference>
<dbReference type="GO" id="GO:0046872">
    <property type="term" value="F:metal ion binding"/>
    <property type="evidence" value="ECO:0007669"/>
    <property type="project" value="UniProtKB-KW"/>
</dbReference>
<dbReference type="SUPFAM" id="SSF48019">
    <property type="entry name" value="post-AAA+ oligomerization domain-like"/>
    <property type="match status" value="1"/>
</dbReference>
<keyword evidence="9" id="KW-0067">ATP-binding</keyword>
<evidence type="ECO:0000256" key="11">
    <source>
        <dbReference type="ARBA" id="ARBA00049244"/>
    </source>
</evidence>
<evidence type="ECO:0000256" key="7">
    <source>
        <dbReference type="ARBA" id="ARBA00022741"/>
    </source>
</evidence>
<dbReference type="PATRIC" id="fig|1379739.3.peg.332"/>
<dbReference type="AlphaFoldDB" id="A0A0D1BYD9"/>
<dbReference type="SMART" id="SM00382">
    <property type="entry name" value="AAA"/>
    <property type="match status" value="1"/>
</dbReference>
<sequence length="541" mass="62671">MGYTALYREWRPRTFKEVVGQKHITVTLKNQVIEKRIAHAYLFCGTRGTGKTSTAKILSKAVNCLNPKDGEPCNECEICNKINSGTLMDVIEMDAASKRKLEDIKEVIENVKYPPQEGKNKVYIMDEVHMLTQEAVNAFLKTLEEPPSNVIFILATTDPQKLPITILSRCQRFDFRRIRNEEIFERLRSIVSEQGIYADDKSLNLIARMSDGAMRDALSILDQVISTGDGKVEYDQVLDMLGLVTNENLLIITNSIIEKDVEKSMRIIEDIVLSGKDINNFMKDMITHLRNILMVKVSKNPDEILDMSSENIDLVKEQAEKIRIEEIMRNIKILQEAEQQSKWVKQSRIYLELAVLKMCKIEYDTSKEVILSRLNKIEELIKSGNIKLAMKEEKKKTESKEFDIKKIKENIKDEKIEENLLEEYNKDSKLTVETVKKMWHDILEAFKARRLMVLYAALVTANITDCKEGIITLNYNKQYSFNKKRLEKPENNKIVQEIFSEVLKEKVRIIYTVEEKAKEENLPEEILKNTFGENILEIIDE</sequence>
<evidence type="ECO:0000256" key="10">
    <source>
        <dbReference type="ARBA" id="ARBA00022932"/>
    </source>
</evidence>
<dbReference type="CDD" id="cd00009">
    <property type="entry name" value="AAA"/>
    <property type="match status" value="1"/>
</dbReference>
<protein>
    <recommendedName>
        <fullName evidence="2">DNA-directed DNA polymerase</fullName>
        <ecNumber evidence="2">2.7.7.7</ecNumber>
    </recommendedName>
</protein>
<dbReference type="Proteomes" id="UP000032250">
    <property type="component" value="Unassembled WGS sequence"/>
</dbReference>
<dbReference type="InterPro" id="IPR008921">
    <property type="entry name" value="DNA_pol3_clamp-load_cplx_C"/>
</dbReference>
<dbReference type="InterPro" id="IPR003593">
    <property type="entry name" value="AAA+_ATPase"/>
</dbReference>
<dbReference type="GO" id="GO:0006261">
    <property type="term" value="P:DNA-templated DNA replication"/>
    <property type="evidence" value="ECO:0007669"/>
    <property type="project" value="TreeGrafter"/>
</dbReference>
<proteinExistence type="inferred from homology"/>
<organism evidence="13 14">
    <name type="scientific">Clostridium botulinum B2 450</name>
    <dbReference type="NCBI Taxonomy" id="1379739"/>
    <lineage>
        <taxon>Bacteria</taxon>
        <taxon>Bacillati</taxon>
        <taxon>Bacillota</taxon>
        <taxon>Clostridia</taxon>
        <taxon>Eubacteriales</taxon>
        <taxon>Clostridiaceae</taxon>
        <taxon>Clostridium</taxon>
    </lineage>
</organism>
<dbReference type="PANTHER" id="PTHR11669:SF0">
    <property type="entry name" value="PROTEIN STICHEL-LIKE 2"/>
    <property type="match status" value="1"/>
</dbReference>
<dbReference type="GO" id="GO:0003887">
    <property type="term" value="F:DNA-directed DNA polymerase activity"/>
    <property type="evidence" value="ECO:0007669"/>
    <property type="project" value="UniProtKB-KW"/>
</dbReference>
<keyword evidence="5" id="KW-0235">DNA replication</keyword>
<accession>A0A0D1BYD9</accession>
<name>A0A0D1BYD9_CLOBO</name>
<dbReference type="RefSeq" id="WP_042384047.1">
    <property type="nucleotide sequence ID" value="NZ_JXSU01000002.1"/>
</dbReference>
<dbReference type="InterPro" id="IPR022754">
    <property type="entry name" value="DNA_pol_III_gamma-3"/>
</dbReference>
<evidence type="ECO:0000313" key="13">
    <source>
        <dbReference type="EMBL" id="KIS25430.1"/>
    </source>
</evidence>
<dbReference type="InterPro" id="IPR045085">
    <property type="entry name" value="HLD_clamp_pol_III_gamma_tau"/>
</dbReference>
<keyword evidence="10" id="KW-0239">DNA-directed DNA polymerase</keyword>
<dbReference type="FunFam" id="3.40.50.300:FF:000014">
    <property type="entry name" value="DNA polymerase III subunit gamma/tau"/>
    <property type="match status" value="1"/>
</dbReference>
<evidence type="ECO:0000259" key="12">
    <source>
        <dbReference type="SMART" id="SM00382"/>
    </source>
</evidence>
<dbReference type="GO" id="GO:0003677">
    <property type="term" value="F:DNA binding"/>
    <property type="evidence" value="ECO:0007669"/>
    <property type="project" value="InterPro"/>
</dbReference>
<dbReference type="GO" id="GO:0005524">
    <property type="term" value="F:ATP binding"/>
    <property type="evidence" value="ECO:0007669"/>
    <property type="project" value="UniProtKB-KW"/>
</dbReference>
<comment type="similarity">
    <text evidence="1">Belongs to the DnaX/STICHEL family.</text>
</comment>
<evidence type="ECO:0000256" key="2">
    <source>
        <dbReference type="ARBA" id="ARBA00012417"/>
    </source>
</evidence>
<dbReference type="Pfam" id="PF12169">
    <property type="entry name" value="DNA_pol3_gamma3"/>
    <property type="match status" value="1"/>
</dbReference>
<dbReference type="Gene3D" id="3.40.50.300">
    <property type="entry name" value="P-loop containing nucleotide triphosphate hydrolases"/>
    <property type="match status" value="1"/>
</dbReference>
<evidence type="ECO:0000256" key="6">
    <source>
        <dbReference type="ARBA" id="ARBA00022723"/>
    </source>
</evidence>
<dbReference type="Gene3D" id="1.20.272.10">
    <property type="match status" value="1"/>
</dbReference>
<evidence type="ECO:0000256" key="4">
    <source>
        <dbReference type="ARBA" id="ARBA00022695"/>
    </source>
</evidence>
<comment type="catalytic activity">
    <reaction evidence="11">
        <text>DNA(n) + a 2'-deoxyribonucleoside 5'-triphosphate = DNA(n+1) + diphosphate</text>
        <dbReference type="Rhea" id="RHEA:22508"/>
        <dbReference type="Rhea" id="RHEA-COMP:17339"/>
        <dbReference type="Rhea" id="RHEA-COMP:17340"/>
        <dbReference type="ChEBI" id="CHEBI:33019"/>
        <dbReference type="ChEBI" id="CHEBI:61560"/>
        <dbReference type="ChEBI" id="CHEBI:173112"/>
        <dbReference type="EC" id="2.7.7.7"/>
    </reaction>
</comment>
<evidence type="ECO:0000313" key="14">
    <source>
        <dbReference type="Proteomes" id="UP000032250"/>
    </source>
</evidence>
<dbReference type="GO" id="GO:0009360">
    <property type="term" value="C:DNA polymerase III complex"/>
    <property type="evidence" value="ECO:0007669"/>
    <property type="project" value="InterPro"/>
</dbReference>
<evidence type="ECO:0000256" key="8">
    <source>
        <dbReference type="ARBA" id="ARBA00022833"/>
    </source>
</evidence>
<dbReference type="HOGENOM" id="CLU_006229_0_8_9"/>
<dbReference type="FunFam" id="1.10.8.60:FF:000013">
    <property type="entry name" value="DNA polymerase III subunit gamma/tau"/>
    <property type="match status" value="1"/>
</dbReference>
<dbReference type="InterPro" id="IPR050238">
    <property type="entry name" value="DNA_Rep/Repair_Clamp_Loader"/>
</dbReference>
<evidence type="ECO:0000256" key="3">
    <source>
        <dbReference type="ARBA" id="ARBA00022679"/>
    </source>
</evidence>
<keyword evidence="4" id="KW-0548">Nucleotidyltransferase</keyword>
<dbReference type="InterPro" id="IPR012763">
    <property type="entry name" value="DNA_pol_III_sug/sutau_N"/>
</dbReference>
<dbReference type="SUPFAM" id="SSF52540">
    <property type="entry name" value="P-loop containing nucleoside triphosphate hydrolases"/>
    <property type="match status" value="1"/>
</dbReference>
<dbReference type="CDD" id="cd18137">
    <property type="entry name" value="HLD_clamp_pol_III_gamma_tau"/>
    <property type="match status" value="1"/>
</dbReference>
<dbReference type="NCBIfam" id="TIGR02397">
    <property type="entry name" value="dnaX_nterm"/>
    <property type="match status" value="1"/>
</dbReference>
<dbReference type="Pfam" id="PF22608">
    <property type="entry name" value="DNAX_ATPase_lid"/>
    <property type="match status" value="1"/>
</dbReference>
<gene>
    <name evidence="13" type="ORF">N495_00160</name>
</gene>
<dbReference type="Pfam" id="PF13177">
    <property type="entry name" value="DNA_pol3_delta2"/>
    <property type="match status" value="1"/>
</dbReference>
<dbReference type="EC" id="2.7.7.7" evidence="2"/>
<evidence type="ECO:0000256" key="5">
    <source>
        <dbReference type="ARBA" id="ARBA00022705"/>
    </source>
</evidence>
<feature type="domain" description="AAA+ ATPase" evidence="12">
    <location>
        <begin position="37"/>
        <end position="179"/>
    </location>
</feature>
<reference evidence="13 14" key="1">
    <citation type="submission" date="2014-06" db="EMBL/GenBank/DDBJ databases">
        <title>Genome characterization of distinct group I Clostridium botulinum lineages.</title>
        <authorList>
            <person name="Giordani F."/>
            <person name="Anselmo A."/>
            <person name="Fillo S."/>
            <person name="Palozzi A.M."/>
            <person name="Fortunato A."/>
            <person name="Gentile B."/>
            <person name="Ciammaruconi A."/>
            <person name="Anniballi F."/>
            <person name="De Medici D."/>
            <person name="Lista F."/>
        </authorList>
    </citation>
    <scope>NUCLEOTIDE SEQUENCE [LARGE SCALE GENOMIC DNA]</scope>
    <source>
        <strain evidence="13 14">B2 450</strain>
    </source>
</reference>